<feature type="transmembrane region" description="Helical" evidence="7">
    <location>
        <begin position="338"/>
        <end position="356"/>
    </location>
</feature>
<protein>
    <submittedName>
        <fullName evidence="9">MFS transporter, putative metabolite:H+ symporter</fullName>
    </submittedName>
</protein>
<evidence type="ECO:0000256" key="6">
    <source>
        <dbReference type="ARBA" id="ARBA00023136"/>
    </source>
</evidence>
<evidence type="ECO:0000256" key="4">
    <source>
        <dbReference type="ARBA" id="ARBA00022692"/>
    </source>
</evidence>
<feature type="transmembrane region" description="Helical" evidence="7">
    <location>
        <begin position="275"/>
        <end position="297"/>
    </location>
</feature>
<evidence type="ECO:0000256" key="3">
    <source>
        <dbReference type="ARBA" id="ARBA00022448"/>
    </source>
</evidence>
<dbReference type="SUPFAM" id="SSF103473">
    <property type="entry name" value="MFS general substrate transporter"/>
    <property type="match status" value="1"/>
</dbReference>
<name>A0A2R4W1J9_THEAF</name>
<dbReference type="CDD" id="cd17316">
    <property type="entry name" value="MFS_SV2_like"/>
    <property type="match status" value="1"/>
</dbReference>
<sequence>MGEDKVKLEEKNSKSSIAARLERLPMGSFHWNFLWMITAGEWFDTLILLGLGILVALIGIGFGYPSGKGPIILISYAFFGMLFGAIILGRLADIFGRRTMYFFNLLIFGIPLIVAAFLDDLNIILILIFIAGMGIGAEGVLMDTFISEVMPRKTRGKRLALAYTVVVTSAPIGALLATILEKNMPHDAWRIFLLFAGIGALVVWVTRFKMIESPRWLVSKGKYKEADEILTKIENNIMKEKNLNSLPEPEIRAEAKEEKSRYFDLFKPGIVEKTIMMFIFMFFQSALFYGFAALVPLFLGSRGINLNQIFAFTFVVYSGFLIGSIFNVFIIDKVERKYGLIISIIAVGIFGVLFAFSGNIYLALFMGFLTTFSLWNMSNFYHQYNAEIFPTQIRASATGTSYALSRLSSAILPTFIGTVIYKEYGIGGAFLVLWLFIIILVLDLYFLGPKSTGRKLEEIK</sequence>
<evidence type="ECO:0000256" key="7">
    <source>
        <dbReference type="SAM" id="Phobius"/>
    </source>
</evidence>
<evidence type="ECO:0000256" key="5">
    <source>
        <dbReference type="ARBA" id="ARBA00022989"/>
    </source>
</evidence>
<evidence type="ECO:0000313" key="9">
    <source>
        <dbReference type="EMBL" id="AWB10580.1"/>
    </source>
</evidence>
<feature type="transmembrane region" description="Helical" evidence="7">
    <location>
        <begin position="42"/>
        <end position="64"/>
    </location>
</feature>
<keyword evidence="5 7" id="KW-1133">Transmembrane helix</keyword>
<feature type="transmembrane region" description="Helical" evidence="7">
    <location>
        <begin position="188"/>
        <end position="206"/>
    </location>
</feature>
<dbReference type="PROSITE" id="PS50850">
    <property type="entry name" value="MFS"/>
    <property type="match status" value="1"/>
</dbReference>
<dbReference type="RefSeq" id="WP_108309372.1">
    <property type="nucleotide sequence ID" value="NZ_CP020921.1"/>
</dbReference>
<dbReference type="OrthoDB" id="9787026at2"/>
<reference evidence="9 10" key="1">
    <citation type="submission" date="2017-04" db="EMBL/GenBank/DDBJ databases">
        <title>Genomic insights into metabolism of Thermodesulfobium acidiphilum.</title>
        <authorList>
            <person name="Toshchakov S.V."/>
            <person name="Frolov E.N."/>
            <person name="Kublanov I.V."/>
            <person name="Samarov N.I."/>
            <person name="Novikov A."/>
            <person name="Lebedinsky A.V."/>
            <person name="Bonch-Osmolovskaya E.A."/>
            <person name="Chernyh N.A."/>
        </authorList>
    </citation>
    <scope>NUCLEOTIDE SEQUENCE [LARGE SCALE GENOMIC DNA]</scope>
    <source>
        <strain evidence="9 10">3127-1</strain>
    </source>
</reference>
<organism evidence="9 10">
    <name type="scientific">Thermodesulfobium acidiphilum</name>
    <dbReference type="NCBI Taxonomy" id="1794699"/>
    <lineage>
        <taxon>Bacteria</taxon>
        <taxon>Pseudomonadati</taxon>
        <taxon>Thermodesulfobiota</taxon>
        <taxon>Thermodesulfobiia</taxon>
        <taxon>Thermodesulfobiales</taxon>
        <taxon>Thermodesulfobiaceae</taxon>
        <taxon>Thermodesulfobium</taxon>
    </lineage>
</organism>
<keyword evidence="4 7" id="KW-0812">Transmembrane</keyword>
<dbReference type="EMBL" id="CP020921">
    <property type="protein sequence ID" value="AWB10580.1"/>
    <property type="molecule type" value="Genomic_DNA"/>
</dbReference>
<evidence type="ECO:0000313" key="10">
    <source>
        <dbReference type="Proteomes" id="UP000244792"/>
    </source>
</evidence>
<feature type="transmembrane region" description="Helical" evidence="7">
    <location>
        <begin position="158"/>
        <end position="176"/>
    </location>
</feature>
<feature type="transmembrane region" description="Helical" evidence="7">
    <location>
        <begin position="124"/>
        <end position="146"/>
    </location>
</feature>
<feature type="transmembrane region" description="Helical" evidence="7">
    <location>
        <begin position="427"/>
        <end position="447"/>
    </location>
</feature>
<dbReference type="Pfam" id="PF00083">
    <property type="entry name" value="Sugar_tr"/>
    <property type="match status" value="1"/>
</dbReference>
<comment type="subcellular location">
    <subcellularLocation>
        <location evidence="1">Membrane</location>
        <topology evidence="1">Multi-pass membrane protein</topology>
    </subcellularLocation>
</comment>
<comment type="similarity">
    <text evidence="2">Belongs to the major facilitator superfamily. Sugar transporter (TC 2.A.1.1) family.</text>
</comment>
<dbReference type="InterPro" id="IPR036259">
    <property type="entry name" value="MFS_trans_sf"/>
</dbReference>
<dbReference type="InterPro" id="IPR005829">
    <property type="entry name" value="Sugar_transporter_CS"/>
</dbReference>
<dbReference type="Proteomes" id="UP000244792">
    <property type="component" value="Chromosome"/>
</dbReference>
<dbReference type="KEGG" id="taci:TDSAC_1238"/>
<dbReference type="GO" id="GO:0022857">
    <property type="term" value="F:transmembrane transporter activity"/>
    <property type="evidence" value="ECO:0007669"/>
    <property type="project" value="InterPro"/>
</dbReference>
<dbReference type="InterPro" id="IPR020846">
    <property type="entry name" value="MFS_dom"/>
</dbReference>
<keyword evidence="6 7" id="KW-0472">Membrane</keyword>
<dbReference type="PROSITE" id="PS00217">
    <property type="entry name" value="SUGAR_TRANSPORT_2"/>
    <property type="match status" value="1"/>
</dbReference>
<feature type="transmembrane region" description="Helical" evidence="7">
    <location>
        <begin position="362"/>
        <end position="381"/>
    </location>
</feature>
<evidence type="ECO:0000259" key="8">
    <source>
        <dbReference type="PROSITE" id="PS50850"/>
    </source>
</evidence>
<feature type="transmembrane region" description="Helical" evidence="7">
    <location>
        <begin position="402"/>
        <end position="421"/>
    </location>
</feature>
<feature type="transmembrane region" description="Helical" evidence="7">
    <location>
        <begin position="309"/>
        <end position="331"/>
    </location>
</feature>
<feature type="transmembrane region" description="Helical" evidence="7">
    <location>
        <begin position="70"/>
        <end position="89"/>
    </location>
</feature>
<accession>A0A2R4W1J9</accession>
<dbReference type="GO" id="GO:0016020">
    <property type="term" value="C:membrane"/>
    <property type="evidence" value="ECO:0007669"/>
    <property type="project" value="UniProtKB-SubCell"/>
</dbReference>
<proteinExistence type="inferred from homology"/>
<keyword evidence="3" id="KW-0813">Transport</keyword>
<gene>
    <name evidence="9" type="ORF">TDSAC_1238</name>
</gene>
<feature type="domain" description="Major facilitator superfamily (MFS) profile" evidence="8">
    <location>
        <begin position="33"/>
        <end position="452"/>
    </location>
</feature>
<evidence type="ECO:0000256" key="1">
    <source>
        <dbReference type="ARBA" id="ARBA00004141"/>
    </source>
</evidence>
<dbReference type="Gene3D" id="1.20.1250.20">
    <property type="entry name" value="MFS general substrate transporter like domains"/>
    <property type="match status" value="1"/>
</dbReference>
<dbReference type="PANTHER" id="PTHR23511">
    <property type="entry name" value="SYNAPTIC VESICLE GLYCOPROTEIN 2"/>
    <property type="match status" value="1"/>
</dbReference>
<dbReference type="AlphaFoldDB" id="A0A2R4W1J9"/>
<evidence type="ECO:0000256" key="2">
    <source>
        <dbReference type="ARBA" id="ARBA00010992"/>
    </source>
</evidence>
<feature type="transmembrane region" description="Helical" evidence="7">
    <location>
        <begin position="101"/>
        <end position="118"/>
    </location>
</feature>
<keyword evidence="10" id="KW-1185">Reference proteome</keyword>
<dbReference type="InterPro" id="IPR005828">
    <property type="entry name" value="MFS_sugar_transport-like"/>
</dbReference>